<dbReference type="GO" id="GO:0008270">
    <property type="term" value="F:zinc ion binding"/>
    <property type="evidence" value="ECO:0007669"/>
    <property type="project" value="InterPro"/>
</dbReference>
<evidence type="ECO:0000313" key="5">
    <source>
        <dbReference type="Proteomes" id="UP000199691"/>
    </source>
</evidence>
<dbReference type="InterPro" id="IPR013154">
    <property type="entry name" value="ADH-like_N"/>
</dbReference>
<dbReference type="Pfam" id="PF08240">
    <property type="entry name" value="ADH_N"/>
    <property type="match status" value="1"/>
</dbReference>
<dbReference type="SUPFAM" id="SSF51735">
    <property type="entry name" value="NAD(P)-binding Rossmann-fold domains"/>
    <property type="match status" value="1"/>
</dbReference>
<dbReference type="EMBL" id="FNIX01000008">
    <property type="protein sequence ID" value="SDP41633.1"/>
    <property type="molecule type" value="Genomic_DNA"/>
</dbReference>
<dbReference type="PANTHER" id="PTHR44154:SF1">
    <property type="entry name" value="QUINONE OXIDOREDUCTASE"/>
    <property type="match status" value="1"/>
</dbReference>
<evidence type="ECO:0000313" key="4">
    <source>
        <dbReference type="EMBL" id="SDP41633.1"/>
    </source>
</evidence>
<dbReference type="InterPro" id="IPR036291">
    <property type="entry name" value="NAD(P)-bd_dom_sf"/>
</dbReference>
<dbReference type="InterPro" id="IPR014182">
    <property type="entry name" value="ADH_Zn_typ-1"/>
</dbReference>
<dbReference type="AlphaFoldDB" id="A0A1H0SIQ9"/>
<accession>A0A1H0SIQ9</accession>
<proteinExistence type="inferred from homology"/>
<dbReference type="OrthoDB" id="3175656at2"/>
<comment type="similarity">
    <text evidence="2">Belongs to the zinc-containing alcohol dehydrogenase family. Quinone oxidoreductase subfamily.</text>
</comment>
<evidence type="ECO:0000256" key="1">
    <source>
        <dbReference type="ARBA" id="ARBA00022857"/>
    </source>
</evidence>
<dbReference type="Gene3D" id="3.90.180.10">
    <property type="entry name" value="Medium-chain alcohol dehydrogenases, catalytic domain"/>
    <property type="match status" value="1"/>
</dbReference>
<dbReference type="SUPFAM" id="SSF50129">
    <property type="entry name" value="GroES-like"/>
    <property type="match status" value="1"/>
</dbReference>
<dbReference type="InterPro" id="IPR011032">
    <property type="entry name" value="GroES-like_sf"/>
</dbReference>
<keyword evidence="1" id="KW-0521">NADP</keyword>
<dbReference type="GO" id="GO:0016491">
    <property type="term" value="F:oxidoreductase activity"/>
    <property type="evidence" value="ECO:0007669"/>
    <property type="project" value="UniProtKB-KW"/>
</dbReference>
<dbReference type="PANTHER" id="PTHR44154">
    <property type="entry name" value="QUINONE OXIDOREDUCTASE"/>
    <property type="match status" value="1"/>
</dbReference>
<reference evidence="5" key="1">
    <citation type="submission" date="2016-10" db="EMBL/GenBank/DDBJ databases">
        <authorList>
            <person name="Varghese N."/>
            <person name="Submissions S."/>
        </authorList>
    </citation>
    <scope>NUCLEOTIDE SEQUENCE [LARGE SCALE GENOMIC DNA]</scope>
    <source>
        <strain evidence="5">CGMCC 4.6609</strain>
    </source>
</reference>
<sequence length="333" mass="34675">MKALTYEKAHELDAFAITLTEVAEPRLRDGDLLVEVRAIGINPGETAIRRTRSAEPGGRLVLGWEFAGVVAAAGPAATGFAAGDRVMGTGDFTRDGSWAERVAVDHRVVAKIPDRLAFTDAASLPIGVLTAWESLFRDQDVLPPGVGRVLVLGGAGGVGSMATQLLKARTPAFVISTASRPESRKWATAMGADLVVDHRGDLAGQLRAAGVDHVDLVFSTSGTSSHLAAIVEVLRPFGHLAPIDLAGPLDLGALTDKSLSLHSEMVFSKIVAGGDVASQGRILARAADDVAAGRLRPIVTTTLDGLTAETMKTAHTLAESGRTIGKTVIRVTG</sequence>
<name>A0A1H0SIQ9_9PSEU</name>
<dbReference type="Proteomes" id="UP000199691">
    <property type="component" value="Unassembled WGS sequence"/>
</dbReference>
<evidence type="ECO:0000259" key="3">
    <source>
        <dbReference type="SMART" id="SM00829"/>
    </source>
</evidence>
<dbReference type="Pfam" id="PF13602">
    <property type="entry name" value="ADH_zinc_N_2"/>
    <property type="match status" value="1"/>
</dbReference>
<keyword evidence="2" id="KW-0560">Oxidoreductase</keyword>
<keyword evidence="2" id="KW-0479">Metal-binding</keyword>
<dbReference type="NCBIfam" id="TIGR02817">
    <property type="entry name" value="adh_fam_1"/>
    <property type="match status" value="1"/>
</dbReference>
<dbReference type="InterPro" id="IPR020843">
    <property type="entry name" value="ER"/>
</dbReference>
<gene>
    <name evidence="4" type="ORF">SAMN05421507_10894</name>
</gene>
<dbReference type="Gene3D" id="3.40.50.720">
    <property type="entry name" value="NAD(P)-binding Rossmann-like Domain"/>
    <property type="match status" value="1"/>
</dbReference>
<dbReference type="RefSeq" id="WP_090099370.1">
    <property type="nucleotide sequence ID" value="NZ_FNIX01000008.1"/>
</dbReference>
<keyword evidence="5" id="KW-1185">Reference proteome</keyword>
<dbReference type="SMART" id="SM00829">
    <property type="entry name" value="PKS_ER"/>
    <property type="match status" value="1"/>
</dbReference>
<feature type="domain" description="Enoyl reductase (ER)" evidence="3">
    <location>
        <begin position="10"/>
        <end position="329"/>
    </location>
</feature>
<dbReference type="STRING" id="641025.SAMN05421507_10894"/>
<evidence type="ECO:0000256" key="2">
    <source>
        <dbReference type="RuleBase" id="RU364000"/>
    </source>
</evidence>
<dbReference type="InterPro" id="IPR051603">
    <property type="entry name" value="Zinc-ADH_QOR/CCCR"/>
</dbReference>
<protein>
    <recommendedName>
        <fullName evidence="2">Zinc-type alcohol dehydrogenase-like protein</fullName>
    </recommendedName>
</protein>
<keyword evidence="2" id="KW-0862">Zinc</keyword>
<organism evidence="4 5">
    <name type="scientific">Lentzea jiangxiensis</name>
    <dbReference type="NCBI Taxonomy" id="641025"/>
    <lineage>
        <taxon>Bacteria</taxon>
        <taxon>Bacillati</taxon>
        <taxon>Actinomycetota</taxon>
        <taxon>Actinomycetes</taxon>
        <taxon>Pseudonocardiales</taxon>
        <taxon>Pseudonocardiaceae</taxon>
        <taxon>Lentzea</taxon>
    </lineage>
</organism>